<dbReference type="PANTHER" id="PTHR45642:SF139">
    <property type="entry name" value="SGNH HYDROLASE-TYPE ESTERASE DOMAIN-CONTAINING PROTEIN"/>
    <property type="match status" value="1"/>
</dbReference>
<dbReference type="InterPro" id="IPR036514">
    <property type="entry name" value="SGNH_hydro_sf"/>
</dbReference>
<dbReference type="EMBL" id="CP073633">
    <property type="protein sequence ID" value="WHQ70164.1"/>
    <property type="molecule type" value="Genomic_DNA"/>
</dbReference>
<dbReference type="CDD" id="cd01846">
    <property type="entry name" value="fatty_acyltransferase_like"/>
    <property type="match status" value="1"/>
</dbReference>
<sequence length="268" mass="28426">MLKTRRNIACCALTVAALFVSSLAEAASGFKQIVVLGDSLSDNGNAGRFTNGPVWVEYLAERLGIVLRPSRKGGSNYAIGGARLDPHSGSDSLQAQADAYLRGSRVSSGTLYIVYGGANDVLGAIGSPQADMMIDAAANSLRDILTKLAEDGPVDILVPNLPDVSITPAVQGQRGAAVERATELTMRFNRQLEQALTQVQGARTYRLDVAHLAEQVRKDPSALGFINTTAPCDQKSACEGYLFWDGVHPTTRAHERLAGAAFQLISAP</sequence>
<dbReference type="InterPro" id="IPR050592">
    <property type="entry name" value="GDSL_lipolytic_enzyme"/>
</dbReference>
<reference evidence="3" key="1">
    <citation type="journal article" date="2022" name="Biotechnol. Bioprocess Eng.">
        <title>Pan-genome Analysis Reveals Comparative Genomic Features of Central Metabolic Pathways in Methylorubrum extorquens.</title>
        <authorList>
            <person name="Lee G.M."/>
            <person name="Scott-Nevros Z.K."/>
            <person name="Lee S.-M."/>
            <person name="Kim D."/>
        </authorList>
    </citation>
    <scope>NUCLEOTIDE SEQUENCE</scope>
    <source>
        <strain evidence="3">ATCC 55366</strain>
    </source>
</reference>
<feature type="chain" id="PRO_5043881353" evidence="2">
    <location>
        <begin position="27"/>
        <end position="268"/>
    </location>
</feature>
<evidence type="ECO:0000313" key="4">
    <source>
        <dbReference type="Proteomes" id="UP001223720"/>
    </source>
</evidence>
<evidence type="ECO:0000313" key="3">
    <source>
        <dbReference type="EMBL" id="WHQ70164.1"/>
    </source>
</evidence>
<keyword evidence="3" id="KW-0378">Hydrolase</keyword>
<proteinExistence type="predicted"/>
<dbReference type="Pfam" id="PF00657">
    <property type="entry name" value="Lipase_GDSL"/>
    <property type="match status" value="1"/>
</dbReference>
<protein>
    <submittedName>
        <fullName evidence="3">SGNH/GDSL hydrolase family protein</fullName>
    </submittedName>
</protein>
<dbReference type="PANTHER" id="PTHR45642">
    <property type="entry name" value="GDSL ESTERASE/LIPASE EXL3"/>
    <property type="match status" value="1"/>
</dbReference>
<gene>
    <name evidence="3" type="ORF">KEC54_00285</name>
</gene>
<dbReference type="SUPFAM" id="SSF52266">
    <property type="entry name" value="SGNH hydrolase"/>
    <property type="match status" value="1"/>
</dbReference>
<name>A0AAX3WF66_METEX</name>
<accession>A0AAX3WF66</accession>
<keyword evidence="1 2" id="KW-0732">Signal</keyword>
<dbReference type="Gene3D" id="3.40.50.1110">
    <property type="entry name" value="SGNH hydrolase"/>
    <property type="match status" value="1"/>
</dbReference>
<evidence type="ECO:0000256" key="2">
    <source>
        <dbReference type="SAM" id="SignalP"/>
    </source>
</evidence>
<evidence type="ECO:0000256" key="1">
    <source>
        <dbReference type="ARBA" id="ARBA00022729"/>
    </source>
</evidence>
<dbReference type="Proteomes" id="UP001223720">
    <property type="component" value="Chromosome"/>
</dbReference>
<dbReference type="AlphaFoldDB" id="A0AAX3WF66"/>
<dbReference type="GO" id="GO:0016788">
    <property type="term" value="F:hydrolase activity, acting on ester bonds"/>
    <property type="evidence" value="ECO:0007669"/>
    <property type="project" value="InterPro"/>
</dbReference>
<feature type="signal peptide" evidence="2">
    <location>
        <begin position="1"/>
        <end position="26"/>
    </location>
</feature>
<organism evidence="3 4">
    <name type="scientific">Methylorubrum extorquens</name>
    <name type="common">Methylobacterium dichloromethanicum</name>
    <name type="synonym">Methylobacterium extorquens</name>
    <dbReference type="NCBI Taxonomy" id="408"/>
    <lineage>
        <taxon>Bacteria</taxon>
        <taxon>Pseudomonadati</taxon>
        <taxon>Pseudomonadota</taxon>
        <taxon>Alphaproteobacteria</taxon>
        <taxon>Hyphomicrobiales</taxon>
        <taxon>Methylobacteriaceae</taxon>
        <taxon>Methylorubrum</taxon>
    </lineage>
</organism>
<dbReference type="InterPro" id="IPR001087">
    <property type="entry name" value="GDSL"/>
</dbReference>